<dbReference type="Proteomes" id="UP001272097">
    <property type="component" value="Unassembled WGS sequence"/>
</dbReference>
<dbReference type="Gene3D" id="1.20.140.10">
    <property type="entry name" value="Butyryl-CoA Dehydrogenase, subunit A, domain 3"/>
    <property type="match status" value="1"/>
</dbReference>
<dbReference type="PANTHER" id="PTHR48083">
    <property type="entry name" value="MEDIUM-CHAIN SPECIFIC ACYL-COA DEHYDROGENASE, MITOCHONDRIAL-RELATED"/>
    <property type="match status" value="1"/>
</dbReference>
<reference evidence="14 15" key="1">
    <citation type="submission" date="2023-08" db="EMBL/GenBank/DDBJ databases">
        <title>Implementing the SeqCode for naming new Mesorhizobium species isolated from Vachellia karroo root nodules.</title>
        <authorList>
            <person name="Van Lill M."/>
        </authorList>
    </citation>
    <scope>NUCLEOTIDE SEQUENCE [LARGE SCALE GENOMIC DNA]</scope>
    <source>
        <strain evidence="14 15">VK3E</strain>
    </source>
</reference>
<keyword evidence="5 10" id="KW-0274">FAD</keyword>
<keyword evidence="6 10" id="KW-0560">Oxidoreductase</keyword>
<protein>
    <recommendedName>
        <fullName evidence="8">Acyl-[acyl-carrier-protein] dehydrogenase MbtN</fullName>
    </recommendedName>
    <alternativeName>
        <fullName evidence="9">Mycobactin synthase protein N</fullName>
    </alternativeName>
</protein>
<dbReference type="InterPro" id="IPR037069">
    <property type="entry name" value="AcylCoA_DH/ox_N_sf"/>
</dbReference>
<dbReference type="Pfam" id="PF02770">
    <property type="entry name" value="Acyl-CoA_dh_M"/>
    <property type="match status" value="1"/>
</dbReference>
<evidence type="ECO:0000256" key="6">
    <source>
        <dbReference type="ARBA" id="ARBA00023002"/>
    </source>
</evidence>
<dbReference type="SUPFAM" id="SSF47203">
    <property type="entry name" value="Acyl-CoA dehydrogenase C-terminal domain-like"/>
    <property type="match status" value="1"/>
</dbReference>
<dbReference type="InterPro" id="IPR036250">
    <property type="entry name" value="AcylCo_DH-like_C"/>
</dbReference>
<sequence>MTGRKIFSAEHEMFRETARRFFETEVVPQLDSWEENGRPPRDFWNRAGEHGLLGPTVPEEFGGPGGDYLYSAIIDEELARAGAASAAGLSVHNDIVVPYFVSFASQELKEKWLPKMVTGEAVGAMGMTEPDGGSDLKAVRTTARRDGDEWVINGRKTFISNAASADIILVAARTNDAPGAKGLSLIVVEASRDGYSLGRVLKKAGLKGGDTGEMFFDNVRVPATNLLGQEGQGFAYMMEKLATERLGIAVMAVAHAEAALGWTIEYVKDRKAFGKPLFELQNTRFKLAELKADITLGRLMVDNCLELYVENRLDISTAAMAKFWCTDMQFRVMDECVQLHGGYGYMWEYPITRAWADSRVQRVYGGANEIMKELVARSL</sequence>
<dbReference type="SUPFAM" id="SSF56645">
    <property type="entry name" value="Acyl-CoA dehydrogenase NM domain-like"/>
    <property type="match status" value="1"/>
</dbReference>
<evidence type="ECO:0000313" key="15">
    <source>
        <dbReference type="Proteomes" id="UP001272097"/>
    </source>
</evidence>
<evidence type="ECO:0000256" key="9">
    <source>
        <dbReference type="ARBA" id="ARBA00042660"/>
    </source>
</evidence>
<dbReference type="PIRSF" id="PIRSF016578">
    <property type="entry name" value="HsaA"/>
    <property type="match status" value="1"/>
</dbReference>
<name>A0ABU4X4Q7_9HYPH</name>
<dbReference type="Gene3D" id="1.10.540.10">
    <property type="entry name" value="Acyl-CoA dehydrogenase/oxidase, N-terminal domain"/>
    <property type="match status" value="1"/>
</dbReference>
<keyword evidence="4 10" id="KW-0285">Flavoprotein</keyword>
<evidence type="ECO:0000256" key="1">
    <source>
        <dbReference type="ARBA" id="ARBA00001974"/>
    </source>
</evidence>
<dbReference type="PROSITE" id="PS00072">
    <property type="entry name" value="ACYL_COA_DH_1"/>
    <property type="match status" value="1"/>
</dbReference>
<comment type="cofactor">
    <cofactor evidence="1 10">
        <name>FAD</name>
        <dbReference type="ChEBI" id="CHEBI:57692"/>
    </cofactor>
</comment>
<dbReference type="Pfam" id="PF00441">
    <property type="entry name" value="Acyl-CoA_dh_1"/>
    <property type="match status" value="1"/>
</dbReference>
<feature type="domain" description="Acyl-CoA dehydrogenase/oxidase N-terminal" evidence="13">
    <location>
        <begin position="8"/>
        <end position="120"/>
    </location>
</feature>
<comment type="caution">
    <text evidence="14">The sequence shown here is derived from an EMBL/GenBank/DDBJ whole genome shotgun (WGS) entry which is preliminary data.</text>
</comment>
<evidence type="ECO:0000313" key="14">
    <source>
        <dbReference type="EMBL" id="MDX8443321.1"/>
    </source>
</evidence>
<evidence type="ECO:0000256" key="10">
    <source>
        <dbReference type="RuleBase" id="RU362125"/>
    </source>
</evidence>
<dbReference type="Gene3D" id="2.40.110.10">
    <property type="entry name" value="Butyryl-CoA Dehydrogenase, subunit A, domain 2"/>
    <property type="match status" value="1"/>
</dbReference>
<evidence type="ECO:0000259" key="13">
    <source>
        <dbReference type="Pfam" id="PF02771"/>
    </source>
</evidence>
<dbReference type="InterPro" id="IPR009075">
    <property type="entry name" value="AcylCo_DH/oxidase_C"/>
</dbReference>
<comment type="similarity">
    <text evidence="3 10">Belongs to the acyl-CoA dehydrogenase family.</text>
</comment>
<dbReference type="PROSITE" id="PS00073">
    <property type="entry name" value="ACYL_COA_DH_2"/>
    <property type="match status" value="1"/>
</dbReference>
<dbReference type="InterPro" id="IPR046373">
    <property type="entry name" value="Acyl-CoA_Oxase/DH_mid-dom_sf"/>
</dbReference>
<dbReference type="PANTHER" id="PTHR48083:SF20">
    <property type="entry name" value="LONG-CHAIN SPECIFIC ACYL-COA DEHYDROGENASE, MITOCHONDRIAL"/>
    <property type="match status" value="1"/>
</dbReference>
<dbReference type="RefSeq" id="WP_320217309.1">
    <property type="nucleotide sequence ID" value="NZ_JAVIIS010000060.1"/>
</dbReference>
<dbReference type="InterPro" id="IPR006091">
    <property type="entry name" value="Acyl-CoA_Oxase/DH_mid-dom"/>
</dbReference>
<dbReference type="InterPro" id="IPR050741">
    <property type="entry name" value="Acyl-CoA_dehydrogenase"/>
</dbReference>
<organism evidence="14 15">
    <name type="scientific">Mesorhizobium australafricanum</name>
    <dbReference type="NCBI Taxonomy" id="3072311"/>
    <lineage>
        <taxon>Bacteria</taxon>
        <taxon>Pseudomonadati</taxon>
        <taxon>Pseudomonadota</taxon>
        <taxon>Alphaproteobacteria</taxon>
        <taxon>Hyphomicrobiales</taxon>
        <taxon>Phyllobacteriaceae</taxon>
        <taxon>Mesorhizobium</taxon>
    </lineage>
</organism>
<dbReference type="InterPro" id="IPR009100">
    <property type="entry name" value="AcylCoA_DH/oxidase_NM_dom_sf"/>
</dbReference>
<dbReference type="EMBL" id="JAVIIS010000060">
    <property type="protein sequence ID" value="MDX8443321.1"/>
    <property type="molecule type" value="Genomic_DNA"/>
</dbReference>
<gene>
    <name evidence="14" type="ORF">RFM51_27510</name>
</gene>
<feature type="domain" description="Acyl-CoA oxidase/dehydrogenase middle" evidence="12">
    <location>
        <begin position="124"/>
        <end position="219"/>
    </location>
</feature>
<comment type="pathway">
    <text evidence="2">Siderophore biosynthesis; mycobactin biosynthesis.</text>
</comment>
<evidence type="ECO:0000256" key="3">
    <source>
        <dbReference type="ARBA" id="ARBA00009347"/>
    </source>
</evidence>
<dbReference type="InterPro" id="IPR013786">
    <property type="entry name" value="AcylCoA_DH/ox_N"/>
</dbReference>
<proteinExistence type="inferred from homology"/>
<evidence type="ECO:0000256" key="2">
    <source>
        <dbReference type="ARBA" id="ARBA00005102"/>
    </source>
</evidence>
<evidence type="ECO:0000256" key="8">
    <source>
        <dbReference type="ARBA" id="ARBA00040394"/>
    </source>
</evidence>
<evidence type="ECO:0000259" key="11">
    <source>
        <dbReference type="Pfam" id="PF00441"/>
    </source>
</evidence>
<feature type="domain" description="Acyl-CoA dehydrogenase/oxidase C-terminal" evidence="11">
    <location>
        <begin position="231"/>
        <end position="379"/>
    </location>
</feature>
<accession>A0ABU4X4Q7</accession>
<comment type="function">
    <text evidence="7">Catalyzes the dehydrogenation at the alpha-beta position of ACP-bound acyl chains. This results in the introduction of a double bond in the lipidic chain, which is further transferred to the epsilon-amino group of lysine residue in the mycobactin core by MbtK.</text>
</comment>
<dbReference type="InterPro" id="IPR006089">
    <property type="entry name" value="Acyl-CoA_DH_CS"/>
</dbReference>
<dbReference type="Pfam" id="PF02771">
    <property type="entry name" value="Acyl-CoA_dh_N"/>
    <property type="match status" value="1"/>
</dbReference>
<evidence type="ECO:0000259" key="12">
    <source>
        <dbReference type="Pfam" id="PF02770"/>
    </source>
</evidence>
<evidence type="ECO:0000256" key="4">
    <source>
        <dbReference type="ARBA" id="ARBA00022630"/>
    </source>
</evidence>
<evidence type="ECO:0000256" key="5">
    <source>
        <dbReference type="ARBA" id="ARBA00022827"/>
    </source>
</evidence>
<keyword evidence="15" id="KW-1185">Reference proteome</keyword>
<evidence type="ECO:0000256" key="7">
    <source>
        <dbReference type="ARBA" id="ARBA00037085"/>
    </source>
</evidence>